<gene>
    <name evidence="1" type="ORF">BG015_009552</name>
</gene>
<accession>A0A9P5RVR9</accession>
<proteinExistence type="predicted"/>
<dbReference type="Gene3D" id="3.80.10.10">
    <property type="entry name" value="Ribonuclease Inhibitor"/>
    <property type="match status" value="1"/>
</dbReference>
<evidence type="ECO:0000313" key="2">
    <source>
        <dbReference type="Proteomes" id="UP000748756"/>
    </source>
</evidence>
<protein>
    <recommendedName>
        <fullName evidence="3">F-box domain-containing protein</fullName>
    </recommendedName>
</protein>
<dbReference type="Proteomes" id="UP000748756">
    <property type="component" value="Unassembled WGS sequence"/>
</dbReference>
<organism evidence="1 2">
    <name type="scientific">Linnemannia schmuckeri</name>
    <dbReference type="NCBI Taxonomy" id="64567"/>
    <lineage>
        <taxon>Eukaryota</taxon>
        <taxon>Fungi</taxon>
        <taxon>Fungi incertae sedis</taxon>
        <taxon>Mucoromycota</taxon>
        <taxon>Mortierellomycotina</taxon>
        <taxon>Mortierellomycetes</taxon>
        <taxon>Mortierellales</taxon>
        <taxon>Mortierellaceae</taxon>
        <taxon>Linnemannia</taxon>
    </lineage>
</organism>
<evidence type="ECO:0008006" key="3">
    <source>
        <dbReference type="Google" id="ProtNLM"/>
    </source>
</evidence>
<comment type="caution">
    <text evidence="1">The sequence shown here is derived from an EMBL/GenBank/DDBJ whole genome shotgun (WGS) entry which is preliminary data.</text>
</comment>
<evidence type="ECO:0000313" key="1">
    <source>
        <dbReference type="EMBL" id="KAF9148698.1"/>
    </source>
</evidence>
<dbReference type="SUPFAM" id="SSF52047">
    <property type="entry name" value="RNI-like"/>
    <property type="match status" value="1"/>
</dbReference>
<keyword evidence="2" id="KW-1185">Reference proteome</keyword>
<reference evidence="1" key="1">
    <citation type="journal article" date="2020" name="Fungal Divers.">
        <title>Resolving the Mortierellaceae phylogeny through synthesis of multi-gene phylogenetics and phylogenomics.</title>
        <authorList>
            <person name="Vandepol N."/>
            <person name="Liber J."/>
            <person name="Desiro A."/>
            <person name="Na H."/>
            <person name="Kennedy M."/>
            <person name="Barry K."/>
            <person name="Grigoriev I.V."/>
            <person name="Miller A.N."/>
            <person name="O'Donnell K."/>
            <person name="Stajich J.E."/>
            <person name="Bonito G."/>
        </authorList>
    </citation>
    <scope>NUCLEOTIDE SEQUENCE</scope>
    <source>
        <strain evidence="1">NRRL 6426</strain>
    </source>
</reference>
<dbReference type="EMBL" id="JAAAUQ010000624">
    <property type="protein sequence ID" value="KAF9148698.1"/>
    <property type="molecule type" value="Genomic_DNA"/>
</dbReference>
<name>A0A9P5RVR9_9FUNG</name>
<dbReference type="InterPro" id="IPR032675">
    <property type="entry name" value="LRR_dom_sf"/>
</dbReference>
<sequence length="1209" mass="139053">MESPLPLECLRIVLANLAHNNDAQSLATLLRVNRFFAEATLPFLYADPFQDNFHSFNGRPPKRGRRVHLARILLRQAPPEKVTGLLKAFYFAKQDFDTEDNDNASSLLESESEPYVPALHYLPHIKTLLPMTFPTRDLRSRDSHYYTSDRLTSFLHTSGLEEQYRSFALRGNHYTAHHTYLFGEALRRDVERHLTWALCVPETIQNLTISVTDCKRYLEHIAQFKVLANIQFSFDIQLQVDGFSSQEVIPEQVVDRHARQKEREEHVESIVAFVQEHTRIHNKVLRTVNCLDSYLWRYSDQQESDDCQLRLLKFLPPLHNPTALNGKNMQQFCMNPDDTTLDFVERITTNGATIGLKDILTTLSRSLCRCRALKFISIDLHEDDLFLWAAKEKREFDRQLSNGQVPTRPLVPVQSARLQFGKTGVGTQIDSFVQGFSATLNSLDVRGQYLVNNYDDSIDEPVVCGLQWSLPRLGRLTLMTFNAPLMLDPNALSKCPLLEALWLEDCATDLQVTNAIPSWPLAVLPHLKSLTLKGIPARVFHPDTFHITSELETLCISMDHIGGHHLIPPVQELQHMIAQGMDESNETGNATGIPRRPMWTWDWHLPQLKDLVMTAEFAFCFQFKMLRQTPLLEKFYLNSSTMAGLHERTITLDELRNEESGGGEFISLPELVEFRLVGRWQVRGQVWKTIFGQIAPNIETLEETECSGFDLKEWVEATLTLKNLEMSHSSLAVGDDELLAQGLTPAQYEYDPFNDTVKPGAQCYFQGCAYQFVSPPVDQVVSQQGILLRANRFFAKATLPFLYADPCCERFSTFQGCTERRTLLLARTLLRQVPTDDCTPLLRTFYFGNQDFDCNSDSLPAENPEPYTPFERNWVERMSPEAKARELQFREERRVHLETMVKFAWEHTRICKGVLRHATCEKGYHLQETCLLCQVSPEEYQLALLDCLPQLYNPKVLDKDNLRQFVFNFQEINLEFVEFENVSADEQTMDFFLETKEPFLNQCRSLRKVDMIAFGDEDLFEWAVQGRREYDRPMIRAEVPEKPLVLVEHVKVQFDQDDYGPQIGPIAQEFVNSLESLNALMGCPNVQEVTLFDWMTDYTMTGLQPWKPACLPDLTSLKMNGTSTRTFHPDILHREPKLEDLHIGVGTNTTIDDIPEICDILHLIPETDSGGGGEQFRMLRETPNLETFSLDMQKTIYMDVQELERHEFT</sequence>
<dbReference type="OrthoDB" id="2427577at2759"/>
<dbReference type="AlphaFoldDB" id="A0A9P5RVR9"/>